<dbReference type="KEGG" id="bgg:CFK41_02275"/>
<dbReference type="Gene3D" id="3.20.20.140">
    <property type="entry name" value="Metal-dependent hydrolases"/>
    <property type="match status" value="1"/>
</dbReference>
<dbReference type="PANTHER" id="PTHR11409:SF43">
    <property type="entry name" value="ADENOSINE DEAMINASE"/>
    <property type="match status" value="1"/>
</dbReference>
<evidence type="ECO:0000256" key="5">
    <source>
        <dbReference type="ARBA" id="ARBA00022801"/>
    </source>
</evidence>
<dbReference type="GO" id="GO:0004000">
    <property type="term" value="F:adenosine deaminase activity"/>
    <property type="evidence" value="ECO:0007669"/>
    <property type="project" value="UniProtKB-ARBA"/>
</dbReference>
<feature type="compositionally biased region" description="Low complexity" evidence="7">
    <location>
        <begin position="45"/>
        <end position="64"/>
    </location>
</feature>
<evidence type="ECO:0000256" key="4">
    <source>
        <dbReference type="ARBA" id="ARBA00022723"/>
    </source>
</evidence>
<feature type="region of interest" description="Disordered" evidence="7">
    <location>
        <begin position="266"/>
        <end position="291"/>
    </location>
</feature>
<dbReference type="GO" id="GO:0006154">
    <property type="term" value="P:adenosine catabolic process"/>
    <property type="evidence" value="ECO:0007669"/>
    <property type="project" value="TreeGrafter"/>
</dbReference>
<accession>A0A291GU27</accession>
<dbReference type="SUPFAM" id="SSF51556">
    <property type="entry name" value="Metallo-dependent hydrolases"/>
    <property type="match status" value="1"/>
</dbReference>
<dbReference type="GO" id="GO:0043103">
    <property type="term" value="P:hypoxanthine salvage"/>
    <property type="evidence" value="ECO:0007669"/>
    <property type="project" value="TreeGrafter"/>
</dbReference>
<feature type="domain" description="Adenosine deaminase" evidence="8">
    <location>
        <begin position="64"/>
        <end position="403"/>
    </location>
</feature>
<dbReference type="InterPro" id="IPR006330">
    <property type="entry name" value="Ado/ade_deaminase"/>
</dbReference>
<gene>
    <name evidence="9" type="ORF">CFK41_02275</name>
</gene>
<evidence type="ECO:0000256" key="7">
    <source>
        <dbReference type="SAM" id="MobiDB-lite"/>
    </source>
</evidence>
<dbReference type="PANTHER" id="PTHR11409">
    <property type="entry name" value="ADENOSINE DEAMINASE"/>
    <property type="match status" value="1"/>
</dbReference>
<dbReference type="InterPro" id="IPR032466">
    <property type="entry name" value="Metal_Hydrolase"/>
</dbReference>
<dbReference type="Proteomes" id="UP000217889">
    <property type="component" value="Chromosome"/>
</dbReference>
<evidence type="ECO:0000256" key="6">
    <source>
        <dbReference type="ARBA" id="ARBA00022833"/>
    </source>
</evidence>
<keyword evidence="6" id="KW-0862">Zinc</keyword>
<dbReference type="GO" id="GO:0005829">
    <property type="term" value="C:cytosol"/>
    <property type="evidence" value="ECO:0007669"/>
    <property type="project" value="TreeGrafter"/>
</dbReference>
<dbReference type="GO" id="GO:0046872">
    <property type="term" value="F:metal ion binding"/>
    <property type="evidence" value="ECO:0007669"/>
    <property type="project" value="UniProtKB-KW"/>
</dbReference>
<dbReference type="AlphaFoldDB" id="A0A291GU27"/>
<dbReference type="Pfam" id="PF00962">
    <property type="entry name" value="A_deaminase"/>
    <property type="match status" value="1"/>
</dbReference>
<dbReference type="OrthoDB" id="9779574at2"/>
<reference evidence="9 10" key="1">
    <citation type="journal article" date="2014" name="Int. J. Syst. Evol. Microbiol.">
        <title>Brachybacterium ginsengisoli sp. nov., isolated from soil of a ginseng field.</title>
        <authorList>
            <person name="Hoang V.A."/>
            <person name="Kim Y.J."/>
            <person name="Nguyen N.L."/>
            <person name="Yang D.C."/>
        </authorList>
    </citation>
    <scope>NUCLEOTIDE SEQUENCE [LARGE SCALE GENOMIC DNA]</scope>
    <source>
        <strain evidence="9 10">DCY80</strain>
    </source>
</reference>
<protein>
    <recommendedName>
        <fullName evidence="3">adenosine deaminase</fullName>
        <ecNumber evidence="3">3.5.4.4</ecNumber>
    </recommendedName>
</protein>
<keyword evidence="10" id="KW-1185">Reference proteome</keyword>
<dbReference type="EMBL" id="CP023564">
    <property type="protein sequence ID" value="ATG53733.1"/>
    <property type="molecule type" value="Genomic_DNA"/>
</dbReference>
<feature type="region of interest" description="Disordered" evidence="7">
    <location>
        <begin position="40"/>
        <end position="65"/>
    </location>
</feature>
<dbReference type="EC" id="3.5.4.4" evidence="3"/>
<organism evidence="9 10">
    <name type="scientific">Brachybacterium ginsengisoli</name>
    <dbReference type="NCBI Taxonomy" id="1331682"/>
    <lineage>
        <taxon>Bacteria</taxon>
        <taxon>Bacillati</taxon>
        <taxon>Actinomycetota</taxon>
        <taxon>Actinomycetes</taxon>
        <taxon>Micrococcales</taxon>
        <taxon>Dermabacteraceae</taxon>
        <taxon>Brachybacterium</taxon>
    </lineage>
</organism>
<feature type="compositionally biased region" description="Low complexity" evidence="7">
    <location>
        <begin position="281"/>
        <end position="291"/>
    </location>
</feature>
<dbReference type="GO" id="GO:0046103">
    <property type="term" value="P:inosine biosynthetic process"/>
    <property type="evidence" value="ECO:0007669"/>
    <property type="project" value="TreeGrafter"/>
</dbReference>
<comment type="cofactor">
    <cofactor evidence="1">
        <name>Zn(2+)</name>
        <dbReference type="ChEBI" id="CHEBI:29105"/>
    </cofactor>
</comment>
<evidence type="ECO:0000256" key="2">
    <source>
        <dbReference type="ARBA" id="ARBA00006676"/>
    </source>
</evidence>
<comment type="similarity">
    <text evidence="2">Belongs to the metallo-dependent hydrolases superfamily. Adenosine and AMP deaminases family.</text>
</comment>
<evidence type="ECO:0000259" key="8">
    <source>
        <dbReference type="Pfam" id="PF00962"/>
    </source>
</evidence>
<proteinExistence type="inferred from homology"/>
<sequence>MDPSPPLLGALPKVALHDHLDGGLRAATVIELSREQGLDVPGLGPDAEGATHAAAESSTAPAGADETRAVADWFRSTADSGSLPAYLSTFEHTVALMQSAPHLRRIAREFVEDMVADGVVYAETRWAPHQHTDGGLTLDEAVQAVQDGMDEGVAAAAESGRRIVVGQLLCYLRHLDPTDDLVEIALARRDSGVLGLDLAGPEAGFPASWFRAQFERARELGLRVTIHAGEADGPASIADALDCGAERIGHGVRLVEDIDLALAEPAEGSRTAGSSVGGTAEGTAEGTTVGAAESDGAAGLGRVAARVLRDQICLEVCPSSNLQTGVADVVAAHPVGPLHRLGFALAISSDNRLMSRTGTTREMLLAAQAFDWTLEDLERMVLTGLEAGFAPAAQREALRDEVVVPAFHAIRVADQAQAEHPAPASDAEETLEG</sequence>
<dbReference type="InterPro" id="IPR001365">
    <property type="entry name" value="A_deaminase_dom"/>
</dbReference>
<keyword evidence="4" id="KW-0479">Metal-binding</keyword>
<dbReference type="RefSeq" id="WP_096798212.1">
    <property type="nucleotide sequence ID" value="NZ_CP023564.1"/>
</dbReference>
<evidence type="ECO:0000313" key="10">
    <source>
        <dbReference type="Proteomes" id="UP000217889"/>
    </source>
</evidence>
<evidence type="ECO:0000256" key="3">
    <source>
        <dbReference type="ARBA" id="ARBA00012784"/>
    </source>
</evidence>
<keyword evidence="5" id="KW-0378">Hydrolase</keyword>
<name>A0A291GU27_9MICO</name>
<evidence type="ECO:0000313" key="9">
    <source>
        <dbReference type="EMBL" id="ATG53733.1"/>
    </source>
</evidence>
<evidence type="ECO:0000256" key="1">
    <source>
        <dbReference type="ARBA" id="ARBA00001947"/>
    </source>
</evidence>